<keyword evidence="2" id="KW-1185">Reference proteome</keyword>
<evidence type="ECO:0008006" key="3">
    <source>
        <dbReference type="Google" id="ProtNLM"/>
    </source>
</evidence>
<dbReference type="EMBL" id="KV419417">
    <property type="protein sequence ID" value="KZS91119.1"/>
    <property type="molecule type" value="Genomic_DNA"/>
</dbReference>
<protein>
    <recommendedName>
        <fullName evidence="3">F-box domain-containing protein</fullName>
    </recommendedName>
</protein>
<reference evidence="1 2" key="1">
    <citation type="journal article" date="2016" name="Mol. Biol. Evol.">
        <title>Comparative Genomics of Early-Diverging Mushroom-Forming Fungi Provides Insights into the Origins of Lignocellulose Decay Capabilities.</title>
        <authorList>
            <person name="Nagy L.G."/>
            <person name="Riley R."/>
            <person name="Tritt A."/>
            <person name="Adam C."/>
            <person name="Daum C."/>
            <person name="Floudas D."/>
            <person name="Sun H."/>
            <person name="Yadav J.S."/>
            <person name="Pangilinan J."/>
            <person name="Larsson K.H."/>
            <person name="Matsuura K."/>
            <person name="Barry K."/>
            <person name="Labutti K."/>
            <person name="Kuo R."/>
            <person name="Ohm R.A."/>
            <person name="Bhattacharya S.S."/>
            <person name="Shirouzu T."/>
            <person name="Yoshinaga Y."/>
            <person name="Martin F.M."/>
            <person name="Grigoriev I.V."/>
            <person name="Hibbett D.S."/>
        </authorList>
    </citation>
    <scope>NUCLEOTIDE SEQUENCE [LARGE SCALE GENOMIC DNA]</scope>
    <source>
        <strain evidence="1 2">HHB9708</strain>
    </source>
</reference>
<proteinExistence type="predicted"/>
<evidence type="ECO:0000313" key="2">
    <source>
        <dbReference type="Proteomes" id="UP000076722"/>
    </source>
</evidence>
<name>A0A164S3D3_9AGAM</name>
<gene>
    <name evidence="1" type="ORF">SISNIDRAFT_468040</name>
</gene>
<dbReference type="Proteomes" id="UP000076722">
    <property type="component" value="Unassembled WGS sequence"/>
</dbReference>
<sequence length="300" mass="34576">MPRPIPLEIYRNIAHSLYVDHAKGDLVNLSCTSSAWQAEAEHFLWRDFSLHLPLGPDIVPLPLVRHRFAKYIRSLFFFLWRDDTNTFDSDEDEDESDKLSRMNKDYRLEMTGFLREIGPRIRELTILSRGNVSFATIDDILSTLSVPKMTQFNVLFDSYRDSPWLSETLPPFLKRHSIKELTLYASNTDDIIRALHEDSNVLQGLEVLRTGAEAVYFSPHLPQVRELIVQTDFRLAVPIAPLGPSWAPNLKVLYLPLGGEDRTSRLIANLDSIPLVEELYNYRFGSEMVHTCIISIIRLF</sequence>
<organism evidence="1 2">
    <name type="scientific">Sistotremastrum niveocremeum HHB9708</name>
    <dbReference type="NCBI Taxonomy" id="1314777"/>
    <lineage>
        <taxon>Eukaryota</taxon>
        <taxon>Fungi</taxon>
        <taxon>Dikarya</taxon>
        <taxon>Basidiomycota</taxon>
        <taxon>Agaricomycotina</taxon>
        <taxon>Agaricomycetes</taxon>
        <taxon>Sistotremastrales</taxon>
        <taxon>Sistotremastraceae</taxon>
        <taxon>Sertulicium</taxon>
        <taxon>Sertulicium niveocremeum</taxon>
    </lineage>
</organism>
<evidence type="ECO:0000313" key="1">
    <source>
        <dbReference type="EMBL" id="KZS91119.1"/>
    </source>
</evidence>
<accession>A0A164S3D3</accession>
<dbReference type="AlphaFoldDB" id="A0A164S3D3"/>